<dbReference type="InterPro" id="IPR036365">
    <property type="entry name" value="PGBD-like_sf"/>
</dbReference>
<dbReference type="Pfam" id="PF01471">
    <property type="entry name" value="PG_binding_1"/>
    <property type="match status" value="1"/>
</dbReference>
<dbReference type="SUPFAM" id="SSF55166">
    <property type="entry name" value="Hedgehog/DD-peptidase"/>
    <property type="match status" value="1"/>
</dbReference>
<organism evidence="2 3">
    <name type="scientific">Microbacterium phage Eden</name>
    <dbReference type="NCBI Taxonomy" id="2250289"/>
    <lineage>
        <taxon>Viruses</taxon>
        <taxon>Duplodnaviria</taxon>
        <taxon>Heunggongvirae</taxon>
        <taxon>Uroviricota</taxon>
        <taxon>Caudoviricetes</taxon>
        <taxon>Edenvirus</taxon>
        <taxon>Edenvirus eden</taxon>
    </lineage>
</organism>
<name>A0A345KWB3_9CAUD</name>
<evidence type="ECO:0000259" key="1">
    <source>
        <dbReference type="Pfam" id="PF01471"/>
    </source>
</evidence>
<protein>
    <submittedName>
        <fullName evidence="2">Endolysin</fullName>
    </submittedName>
</protein>
<dbReference type="EMBL" id="MH509447">
    <property type="protein sequence ID" value="AXH47315.1"/>
    <property type="molecule type" value="Genomic_DNA"/>
</dbReference>
<dbReference type="InterPro" id="IPR009045">
    <property type="entry name" value="Zn_M74/Hedgehog-like"/>
</dbReference>
<keyword evidence="3" id="KW-1185">Reference proteome</keyword>
<evidence type="ECO:0000313" key="2">
    <source>
        <dbReference type="EMBL" id="AXH47315.1"/>
    </source>
</evidence>
<gene>
    <name evidence="2" type="primary">20</name>
    <name evidence="2" type="ORF">SEA_EDEN_20</name>
</gene>
<accession>A0A345KWB3</accession>
<reference evidence="3" key="1">
    <citation type="submission" date="2018-06" db="EMBL/GenBank/DDBJ databases">
        <authorList>
            <person name="Zhirakovskaya E."/>
        </authorList>
    </citation>
    <scope>NUCLEOTIDE SEQUENCE [LARGE SCALE GENOMIC DNA]</scope>
</reference>
<dbReference type="KEGG" id="vg:54997669"/>
<dbReference type="RefSeq" id="YP_009806799.1">
    <property type="nucleotide sequence ID" value="NC_048017.1"/>
</dbReference>
<dbReference type="Gene3D" id="1.10.101.10">
    <property type="entry name" value="PGBD-like superfamily/PGBD"/>
    <property type="match status" value="2"/>
</dbReference>
<dbReference type="GeneID" id="54997669"/>
<proteinExistence type="predicted"/>
<dbReference type="InterPro" id="IPR036366">
    <property type="entry name" value="PGBDSf"/>
</dbReference>
<dbReference type="Proteomes" id="UP000260367">
    <property type="component" value="Segment"/>
</dbReference>
<dbReference type="InterPro" id="IPR002477">
    <property type="entry name" value="Peptidoglycan-bd-like"/>
</dbReference>
<evidence type="ECO:0000313" key="3">
    <source>
        <dbReference type="Proteomes" id="UP000260367"/>
    </source>
</evidence>
<dbReference type="SUPFAM" id="SSF47090">
    <property type="entry name" value="PGBD-like"/>
    <property type="match status" value="1"/>
</dbReference>
<feature type="domain" description="Peptidoglycan binding-like" evidence="1">
    <location>
        <begin position="204"/>
        <end position="254"/>
    </location>
</feature>
<sequence length="256" mass="28126">MANLKNHPEYWLRDDAAAAFNAFEDKYGVHKVNSAGRTVAEQNELIRLWYSPNRPSWLFRPAEPAETSNHVRNGGAALDMAAGSSIKNQMAEFGFQWLGAHDPVHYDFTGWSGAQGTDTVRNEQNFLNAARGERLVVDGIKGAATTAAYKRYQEFLRAYGYTGAIDGIWGGGTQAAHAKFYAEWDAKRNQSTKSPKSAGELNYADIQAALNKHGYGLAVDGIWGPKSSNALADFQRRNGLVVDRLVGPATWSKLNV</sequence>